<proteinExistence type="predicted"/>
<dbReference type="Proteomes" id="UP000243499">
    <property type="component" value="Chromosome 9"/>
</dbReference>
<dbReference type="EMBL" id="CM008054">
    <property type="protein sequence ID" value="PVH32175.1"/>
    <property type="molecule type" value="Genomic_DNA"/>
</dbReference>
<organism evidence="1">
    <name type="scientific">Panicum hallii</name>
    <dbReference type="NCBI Taxonomy" id="206008"/>
    <lineage>
        <taxon>Eukaryota</taxon>
        <taxon>Viridiplantae</taxon>
        <taxon>Streptophyta</taxon>
        <taxon>Embryophyta</taxon>
        <taxon>Tracheophyta</taxon>
        <taxon>Spermatophyta</taxon>
        <taxon>Magnoliopsida</taxon>
        <taxon>Liliopsida</taxon>
        <taxon>Poales</taxon>
        <taxon>Poaceae</taxon>
        <taxon>PACMAD clade</taxon>
        <taxon>Panicoideae</taxon>
        <taxon>Panicodae</taxon>
        <taxon>Paniceae</taxon>
        <taxon>Panicinae</taxon>
        <taxon>Panicum</taxon>
        <taxon>Panicum sect. Panicum</taxon>
    </lineage>
</organism>
<gene>
    <name evidence="1" type="ORF">PAHAL_9G340200</name>
</gene>
<name>A0A2T8I3C5_9POAL</name>
<sequence length="51" mass="5750">MSEERGFRARLKARQASIFGCFLLLGGFGGKLPTEREGKDKWPHMEPAVSR</sequence>
<protein>
    <submittedName>
        <fullName evidence="1">Uncharacterized protein</fullName>
    </submittedName>
</protein>
<accession>A0A2T8I3C5</accession>
<evidence type="ECO:0000313" key="1">
    <source>
        <dbReference type="EMBL" id="PVH32175.1"/>
    </source>
</evidence>
<dbReference type="Gramene" id="PVH32175">
    <property type="protein sequence ID" value="PVH32175"/>
    <property type="gene ID" value="PAHAL_9G340200"/>
</dbReference>
<reference evidence="1" key="1">
    <citation type="submission" date="2018-04" db="EMBL/GenBank/DDBJ databases">
        <title>WGS assembly of Panicum hallii.</title>
        <authorList>
            <person name="Lovell J."/>
            <person name="Jenkins J."/>
            <person name="Lowry D."/>
            <person name="Mamidi S."/>
            <person name="Sreedasyam A."/>
            <person name="Weng X."/>
            <person name="Barry K."/>
            <person name="Bonette J."/>
            <person name="Campitelli B."/>
            <person name="Daum C."/>
            <person name="Gordon S."/>
            <person name="Gould B."/>
            <person name="Lipzen A."/>
            <person name="Macqueen A."/>
            <person name="Palacio-Mejia J."/>
            <person name="Plott C."/>
            <person name="Shakirov E."/>
            <person name="Shu S."/>
            <person name="Yoshinaga Y."/>
            <person name="Zane M."/>
            <person name="Rokhsar D."/>
            <person name="Grimwood J."/>
            <person name="Schmutz J."/>
            <person name="Juenger T."/>
        </authorList>
    </citation>
    <scope>NUCLEOTIDE SEQUENCE [LARGE SCALE GENOMIC DNA]</scope>
    <source>
        <strain evidence="1">FIL2</strain>
    </source>
</reference>
<dbReference type="AlphaFoldDB" id="A0A2T8I3C5"/>